<dbReference type="Proteomes" id="UP000032180">
    <property type="component" value="Chromosome 5"/>
</dbReference>
<reference evidence="1" key="3">
    <citation type="submission" date="2015-04" db="UniProtKB">
        <authorList>
            <consortium name="EnsemblPlants"/>
        </authorList>
    </citation>
    <scope>IDENTIFICATION</scope>
</reference>
<accession>A0A0D9WKD2</accession>
<dbReference type="HOGENOM" id="CLU_2658048_0_0_1"/>
<protein>
    <submittedName>
        <fullName evidence="1">Uncharacterized protein</fullName>
    </submittedName>
</protein>
<dbReference type="EnsemblPlants" id="LPERR05G23230.1">
    <property type="protein sequence ID" value="LPERR05G23230.1"/>
    <property type="gene ID" value="LPERR05G23230"/>
</dbReference>
<proteinExistence type="predicted"/>
<keyword evidence="2" id="KW-1185">Reference proteome</keyword>
<dbReference type="Gramene" id="LPERR05G23230.1">
    <property type="protein sequence ID" value="LPERR05G23230.1"/>
    <property type="gene ID" value="LPERR05G23230"/>
</dbReference>
<reference evidence="1 2" key="1">
    <citation type="submission" date="2012-08" db="EMBL/GenBank/DDBJ databases">
        <title>Oryza genome evolution.</title>
        <authorList>
            <person name="Wing R.A."/>
        </authorList>
    </citation>
    <scope>NUCLEOTIDE SEQUENCE</scope>
</reference>
<reference evidence="2" key="2">
    <citation type="submission" date="2013-12" db="EMBL/GenBank/DDBJ databases">
        <authorList>
            <person name="Yu Y."/>
            <person name="Lee S."/>
            <person name="de Baynast K."/>
            <person name="Wissotski M."/>
            <person name="Liu L."/>
            <person name="Talag J."/>
            <person name="Goicoechea J."/>
            <person name="Angelova A."/>
            <person name="Jetty R."/>
            <person name="Kudrna D."/>
            <person name="Golser W."/>
            <person name="Rivera L."/>
            <person name="Zhang J."/>
            <person name="Wing R."/>
        </authorList>
    </citation>
    <scope>NUCLEOTIDE SEQUENCE</scope>
</reference>
<organism evidence="1 2">
    <name type="scientific">Leersia perrieri</name>
    <dbReference type="NCBI Taxonomy" id="77586"/>
    <lineage>
        <taxon>Eukaryota</taxon>
        <taxon>Viridiplantae</taxon>
        <taxon>Streptophyta</taxon>
        <taxon>Embryophyta</taxon>
        <taxon>Tracheophyta</taxon>
        <taxon>Spermatophyta</taxon>
        <taxon>Magnoliopsida</taxon>
        <taxon>Liliopsida</taxon>
        <taxon>Poales</taxon>
        <taxon>Poaceae</taxon>
        <taxon>BOP clade</taxon>
        <taxon>Oryzoideae</taxon>
        <taxon>Oryzeae</taxon>
        <taxon>Oryzinae</taxon>
        <taxon>Leersia</taxon>
    </lineage>
</organism>
<sequence>MAALRLAARNLVVGTLRRQPPQVTAAAAVVREEQRRLIHGYLSPSPSTSCSLPRLLSSSAIGDPSSSSSRDKFVFI</sequence>
<name>A0A0D9WKD2_9ORYZ</name>
<evidence type="ECO:0000313" key="2">
    <source>
        <dbReference type="Proteomes" id="UP000032180"/>
    </source>
</evidence>
<evidence type="ECO:0000313" key="1">
    <source>
        <dbReference type="EnsemblPlants" id="LPERR05G23230.1"/>
    </source>
</evidence>
<dbReference type="AlphaFoldDB" id="A0A0D9WKD2"/>